<feature type="compositionally biased region" description="Basic residues" evidence="1">
    <location>
        <begin position="262"/>
        <end position="272"/>
    </location>
</feature>
<feature type="compositionally biased region" description="Basic and acidic residues" evidence="1">
    <location>
        <begin position="339"/>
        <end position="359"/>
    </location>
</feature>
<protein>
    <submittedName>
        <fullName evidence="3">Uncharacterized protein</fullName>
    </submittedName>
</protein>
<keyword evidence="2" id="KW-1133">Transmembrane helix</keyword>
<proteinExistence type="predicted"/>
<keyword evidence="2" id="KW-0472">Membrane</keyword>
<feature type="compositionally biased region" description="Polar residues" evidence="1">
    <location>
        <begin position="440"/>
        <end position="456"/>
    </location>
</feature>
<evidence type="ECO:0000256" key="2">
    <source>
        <dbReference type="SAM" id="Phobius"/>
    </source>
</evidence>
<evidence type="ECO:0000313" key="3">
    <source>
        <dbReference type="EMBL" id="BDZ51108.1"/>
    </source>
</evidence>
<keyword evidence="4" id="KW-1185">Reference proteome</keyword>
<evidence type="ECO:0000256" key="1">
    <source>
        <dbReference type="SAM" id="MobiDB-lite"/>
    </source>
</evidence>
<name>A0ABM8GRL2_9MICO</name>
<dbReference type="EMBL" id="AP027732">
    <property type="protein sequence ID" value="BDZ51108.1"/>
    <property type="molecule type" value="Genomic_DNA"/>
</dbReference>
<evidence type="ECO:0000313" key="4">
    <source>
        <dbReference type="Proteomes" id="UP001321486"/>
    </source>
</evidence>
<dbReference type="Proteomes" id="UP001321486">
    <property type="component" value="Chromosome"/>
</dbReference>
<sequence length="476" mass="51602">MSIDENTLGVPRHRRAARGLPTSSTGARSLRQAQQAGATLGTGYLGMGAAAVAAVQAIYGLIFFLVHLSQYPVAAPAIVAWLIYLAAFIGVVTLVAIQGERLTGVVMIVLCAALALVVVLDFVAIWPLHNIGAFATASVSVGFGLLPLVTLRPARELVVAAAILLIVFVVAVILTTPLNRETFPQQMSVIAIAILPSAVAIYAVQRFRHMVQIELDRVLVQSTVTQPRFAVGMLASDELARLDLAAEKLLDGVATGDVPSPRTRRRLHRGVAGHRAAAAPHRGPPRDLAVSRGHRVRIPRPRRQTGRSVVARRAPHPRAARRPPAGRLAPARRPPHASGRHEHHPDPRSDRHVELDRLARRAHRRGSRRRDFDRYPPQPRDPGHLERPRPRGRIPGLHAAGQFAARHPLFRRQPRRLVALAKSSSKERHPCLTPKDAFASPSSTTTRCCSVPSASGSAALPATSPWSQRSRRGPSC</sequence>
<keyword evidence="2" id="KW-0812">Transmembrane</keyword>
<accession>A0ABM8GRL2</accession>
<feature type="compositionally biased region" description="Basic residues" evidence="1">
    <location>
        <begin position="292"/>
        <end position="305"/>
    </location>
</feature>
<feature type="transmembrane region" description="Helical" evidence="2">
    <location>
        <begin position="187"/>
        <end position="204"/>
    </location>
</feature>
<dbReference type="RefSeq" id="WP_286343953.1">
    <property type="nucleotide sequence ID" value="NZ_AP027732.1"/>
</dbReference>
<feature type="region of interest" description="Disordered" evidence="1">
    <location>
        <begin position="422"/>
        <end position="476"/>
    </location>
</feature>
<reference evidence="4" key="1">
    <citation type="journal article" date="2019" name="Int. J. Syst. Evol. Microbiol.">
        <title>The Global Catalogue of Microorganisms (GCM) 10K type strain sequencing project: providing services to taxonomists for standard genome sequencing and annotation.</title>
        <authorList>
            <consortium name="The Broad Institute Genomics Platform"/>
            <consortium name="The Broad Institute Genome Sequencing Center for Infectious Disease"/>
            <person name="Wu L."/>
            <person name="Ma J."/>
        </authorList>
    </citation>
    <scope>NUCLEOTIDE SEQUENCE [LARGE SCALE GENOMIC DNA]</scope>
    <source>
        <strain evidence="4">NBRC 108728</strain>
    </source>
</reference>
<feature type="transmembrane region" description="Helical" evidence="2">
    <location>
        <begin position="44"/>
        <end position="66"/>
    </location>
</feature>
<gene>
    <name evidence="3" type="ORF">GCM10025867_33490</name>
</gene>
<feature type="compositionally biased region" description="Low complexity" evidence="1">
    <location>
        <begin position="322"/>
        <end position="331"/>
    </location>
</feature>
<feature type="transmembrane region" description="Helical" evidence="2">
    <location>
        <begin position="157"/>
        <end position="175"/>
    </location>
</feature>
<feature type="transmembrane region" description="Helical" evidence="2">
    <location>
        <begin position="78"/>
        <end position="97"/>
    </location>
</feature>
<feature type="transmembrane region" description="Helical" evidence="2">
    <location>
        <begin position="131"/>
        <end position="150"/>
    </location>
</feature>
<feature type="transmembrane region" description="Helical" evidence="2">
    <location>
        <begin position="104"/>
        <end position="125"/>
    </location>
</feature>
<organism evidence="3 4">
    <name type="scientific">Frondihabitans sucicola</name>
    <dbReference type="NCBI Taxonomy" id="1268041"/>
    <lineage>
        <taxon>Bacteria</taxon>
        <taxon>Bacillati</taxon>
        <taxon>Actinomycetota</taxon>
        <taxon>Actinomycetes</taxon>
        <taxon>Micrococcales</taxon>
        <taxon>Microbacteriaceae</taxon>
        <taxon>Frondihabitans</taxon>
    </lineage>
</organism>
<feature type="region of interest" description="Disordered" evidence="1">
    <location>
        <begin position="254"/>
        <end position="396"/>
    </location>
</feature>